<dbReference type="SUPFAM" id="SSF52540">
    <property type="entry name" value="P-loop containing nucleoside triphosphate hydrolases"/>
    <property type="match status" value="1"/>
</dbReference>
<dbReference type="CDD" id="cd03262">
    <property type="entry name" value="ABC_HisP_GlnQ"/>
    <property type="match status" value="1"/>
</dbReference>
<accession>A0AAI8XQT6</accession>
<dbReference type="EMBL" id="AP027452">
    <property type="protein sequence ID" value="BDY31243.1"/>
    <property type="molecule type" value="Genomic_DNA"/>
</dbReference>
<comment type="subcellular location">
    <subcellularLocation>
        <location evidence="1">Cell membrane</location>
        <topology evidence="1">Peripheral membrane protein</topology>
    </subcellularLocation>
</comment>
<dbReference type="Proteomes" id="UP001241092">
    <property type="component" value="Chromosome"/>
</dbReference>
<evidence type="ECO:0000313" key="12">
    <source>
        <dbReference type="EMBL" id="BDY31243.1"/>
    </source>
</evidence>
<dbReference type="InterPro" id="IPR003593">
    <property type="entry name" value="AAA+_ATPase"/>
</dbReference>
<evidence type="ECO:0000313" key="13">
    <source>
        <dbReference type="Proteomes" id="UP001241092"/>
    </source>
</evidence>
<dbReference type="PANTHER" id="PTHR43166:SF9">
    <property type="entry name" value="GLUTAMATE_ASPARTATE IMPORT ATP-BINDING PROTEIN GLTL"/>
    <property type="match status" value="1"/>
</dbReference>
<dbReference type="FunFam" id="3.40.50.300:FF:000020">
    <property type="entry name" value="Amino acid ABC transporter ATP-binding component"/>
    <property type="match status" value="1"/>
</dbReference>
<keyword evidence="8" id="KW-0472">Membrane</keyword>
<feature type="domain" description="ABC transporter" evidence="11">
    <location>
        <begin position="21"/>
        <end position="255"/>
    </location>
</feature>
<evidence type="ECO:0000256" key="6">
    <source>
        <dbReference type="ARBA" id="ARBA00022840"/>
    </source>
</evidence>
<keyword evidence="12" id="KW-0378">Hydrolase</keyword>
<keyword evidence="3" id="KW-0813">Transport</keyword>
<keyword evidence="6 12" id="KW-0067">ATP-binding</keyword>
<dbReference type="AlphaFoldDB" id="A0AAI8XQT6"/>
<dbReference type="PIRSF" id="PIRSF039085">
    <property type="entry name" value="ABC_ATPase_HisP"/>
    <property type="match status" value="1"/>
</dbReference>
<evidence type="ECO:0000256" key="4">
    <source>
        <dbReference type="ARBA" id="ARBA00022475"/>
    </source>
</evidence>
<dbReference type="PROSITE" id="PS00211">
    <property type="entry name" value="ABC_TRANSPORTER_1"/>
    <property type="match status" value="1"/>
</dbReference>
<dbReference type="GO" id="GO:0005524">
    <property type="term" value="F:ATP binding"/>
    <property type="evidence" value="ECO:0007669"/>
    <property type="project" value="UniProtKB-KW"/>
</dbReference>
<dbReference type="EC" id="7.4.2.1" evidence="9"/>
<dbReference type="PANTHER" id="PTHR43166">
    <property type="entry name" value="AMINO ACID IMPORT ATP-BINDING PROTEIN"/>
    <property type="match status" value="1"/>
</dbReference>
<dbReference type="InterPro" id="IPR050086">
    <property type="entry name" value="MetN_ABC_transporter-like"/>
</dbReference>
<dbReference type="InterPro" id="IPR003439">
    <property type="entry name" value="ABC_transporter-like_ATP-bd"/>
</dbReference>
<dbReference type="InterPro" id="IPR030679">
    <property type="entry name" value="ABC_ATPase_HisP-typ"/>
</dbReference>
<evidence type="ECO:0000256" key="7">
    <source>
        <dbReference type="ARBA" id="ARBA00022970"/>
    </source>
</evidence>
<dbReference type="InterPro" id="IPR027417">
    <property type="entry name" value="P-loop_NTPase"/>
</dbReference>
<evidence type="ECO:0000256" key="1">
    <source>
        <dbReference type="ARBA" id="ARBA00004202"/>
    </source>
</evidence>
<dbReference type="Pfam" id="PF00005">
    <property type="entry name" value="ABC_tran"/>
    <property type="match status" value="1"/>
</dbReference>
<dbReference type="PROSITE" id="PS50893">
    <property type="entry name" value="ABC_TRANSPORTER_2"/>
    <property type="match status" value="1"/>
</dbReference>
<name>A0AAI8XQT6_MYCME</name>
<keyword evidence="4" id="KW-1003">Cell membrane</keyword>
<reference evidence="12" key="1">
    <citation type="submission" date="2023-03" db="EMBL/GenBank/DDBJ databases">
        <title>Draft genome sequence of a Mycolicibacterium mageritense strain H4_3_1 isolated from a hybrid biological-inorganic system reactor.</title>
        <authorList>
            <person name="Feng X."/>
            <person name="Kazama D."/>
            <person name="Sato K."/>
            <person name="Kobayashi H."/>
        </authorList>
    </citation>
    <scope>NUCLEOTIDE SEQUENCE</scope>
    <source>
        <strain evidence="12">H4_3_1</strain>
    </source>
</reference>
<evidence type="ECO:0000259" key="11">
    <source>
        <dbReference type="PROSITE" id="PS50893"/>
    </source>
</evidence>
<evidence type="ECO:0000256" key="8">
    <source>
        <dbReference type="ARBA" id="ARBA00023136"/>
    </source>
</evidence>
<dbReference type="GO" id="GO:0015426">
    <property type="term" value="F:ATPase-coupled polar amino acid-transporter activity"/>
    <property type="evidence" value="ECO:0007669"/>
    <property type="project" value="UniProtKB-EC"/>
</dbReference>
<proteinExistence type="inferred from homology"/>
<evidence type="ECO:0000256" key="2">
    <source>
        <dbReference type="ARBA" id="ARBA00005417"/>
    </source>
</evidence>
<dbReference type="SMART" id="SM00382">
    <property type="entry name" value="AAA"/>
    <property type="match status" value="1"/>
</dbReference>
<evidence type="ECO:0000256" key="3">
    <source>
        <dbReference type="ARBA" id="ARBA00022448"/>
    </source>
</evidence>
<evidence type="ECO:0000256" key="9">
    <source>
        <dbReference type="ARBA" id="ARBA00038850"/>
    </source>
</evidence>
<protein>
    <recommendedName>
        <fullName evidence="9">ABC-type polar-amino-acid transporter</fullName>
        <ecNumber evidence="9">7.4.2.1</ecNumber>
    </recommendedName>
</protein>
<gene>
    <name evidence="12" type="primary">glnQ_4</name>
    <name evidence="12" type="ORF">hbim_05195</name>
</gene>
<dbReference type="GO" id="GO:0005886">
    <property type="term" value="C:plasma membrane"/>
    <property type="evidence" value="ECO:0007669"/>
    <property type="project" value="UniProtKB-SubCell"/>
</dbReference>
<keyword evidence="5" id="KW-0547">Nucleotide-binding</keyword>
<comment type="similarity">
    <text evidence="2">Belongs to the ABC transporter superfamily.</text>
</comment>
<dbReference type="Gene3D" id="3.40.50.300">
    <property type="entry name" value="P-loop containing nucleotide triphosphate hydrolases"/>
    <property type="match status" value="1"/>
</dbReference>
<keyword evidence="7" id="KW-0029">Amino-acid transport</keyword>
<organism evidence="12 13">
    <name type="scientific">Mycolicibacterium mageritense</name>
    <name type="common">Mycobacterium mageritense</name>
    <dbReference type="NCBI Taxonomy" id="53462"/>
    <lineage>
        <taxon>Bacteria</taxon>
        <taxon>Bacillati</taxon>
        <taxon>Actinomycetota</taxon>
        <taxon>Actinomycetes</taxon>
        <taxon>Mycobacteriales</taxon>
        <taxon>Mycobacteriaceae</taxon>
        <taxon>Mycolicibacterium</taxon>
    </lineage>
</organism>
<dbReference type="InterPro" id="IPR017871">
    <property type="entry name" value="ABC_transporter-like_CS"/>
</dbReference>
<sequence>MGSPGAQPQVDNPVPSDVPMISLQAVNKHFGSLHVLKDINLEVARGQVVVVLGPSGSGKSTLCRTINRLETIDSGTITVDGQLMPAEGRKLAQLRSDVGMVFQSFNLFAHKTILENVTLAPVKVRRKSKAEARDKAMALLERVGVANQADKYPAQLSGGQQQRVAIARSLAMNPKVMLFDEPTSALDPEMINEVLAVMTSLAGEGMTMIVVTHEMGFARRASHRVVFMADGAIVEDAEPSEFFDNPKSDRAKDFLGKILHH</sequence>
<evidence type="ECO:0000256" key="5">
    <source>
        <dbReference type="ARBA" id="ARBA00022741"/>
    </source>
</evidence>
<dbReference type="GO" id="GO:0016887">
    <property type="term" value="F:ATP hydrolysis activity"/>
    <property type="evidence" value="ECO:0007669"/>
    <property type="project" value="InterPro"/>
</dbReference>
<comment type="catalytic activity">
    <reaction evidence="10">
        <text>a polar amino acid(out) + ATP + H2O = a polar amino acid(in) + ADP + phosphate + H(+)</text>
        <dbReference type="Rhea" id="RHEA:14673"/>
        <dbReference type="ChEBI" id="CHEBI:15377"/>
        <dbReference type="ChEBI" id="CHEBI:15378"/>
        <dbReference type="ChEBI" id="CHEBI:30616"/>
        <dbReference type="ChEBI" id="CHEBI:43474"/>
        <dbReference type="ChEBI" id="CHEBI:62031"/>
        <dbReference type="ChEBI" id="CHEBI:456216"/>
        <dbReference type="EC" id="7.4.2.1"/>
    </reaction>
    <physiologicalReaction direction="left-to-right" evidence="10">
        <dbReference type="Rhea" id="RHEA:14674"/>
    </physiologicalReaction>
</comment>
<evidence type="ECO:0000256" key="10">
    <source>
        <dbReference type="ARBA" id="ARBA00047624"/>
    </source>
</evidence>